<comment type="activity regulation">
    <text evidence="10">Na(+) is not transported, but it plays an essential structural role and its presence is essential for fluoride channel function.</text>
</comment>
<evidence type="ECO:0000313" key="12">
    <source>
        <dbReference type="Proteomes" id="UP000000467"/>
    </source>
</evidence>
<feature type="binding site" evidence="10">
    <location>
        <position position="76"/>
    </location>
    <ligand>
        <name>Na(+)</name>
        <dbReference type="ChEBI" id="CHEBI:29101"/>
        <note>structural</note>
    </ligand>
</feature>
<keyword evidence="4 10" id="KW-1133">Transmembrane helix</keyword>
<keyword evidence="12" id="KW-1185">Reference proteome</keyword>
<dbReference type="RefSeq" id="WP_015050437.1">
    <property type="nucleotide sequence ID" value="NC_018870.1"/>
</dbReference>
<keyword evidence="10" id="KW-0479">Metal-binding</keyword>
<comment type="similarity">
    <text evidence="7 10">Belongs to the fluoride channel Fluc/FEX (TC 1.A.43) family.</text>
</comment>
<dbReference type="GO" id="GO:0005886">
    <property type="term" value="C:plasma membrane"/>
    <property type="evidence" value="ECO:0007669"/>
    <property type="project" value="UniProtKB-SubCell"/>
</dbReference>
<evidence type="ECO:0000256" key="8">
    <source>
        <dbReference type="ARBA" id="ARBA00035585"/>
    </source>
</evidence>
<proteinExistence type="inferred from homology"/>
<dbReference type="GO" id="GO:0140114">
    <property type="term" value="P:cellular detoxification of fluoride"/>
    <property type="evidence" value="ECO:0007669"/>
    <property type="project" value="UniProtKB-UniRule"/>
</dbReference>
<dbReference type="KEGG" id="tpz:Tph_c13400"/>
<evidence type="ECO:0000256" key="3">
    <source>
        <dbReference type="ARBA" id="ARBA00022692"/>
    </source>
</evidence>
<dbReference type="OrthoDB" id="9815830at2"/>
<keyword evidence="3 10" id="KW-0812">Transmembrane</keyword>
<dbReference type="Pfam" id="PF02537">
    <property type="entry name" value="CRCB"/>
    <property type="match status" value="1"/>
</dbReference>
<dbReference type="STRING" id="1089553.Tph_c13400"/>
<keyword evidence="10" id="KW-0813">Transport</keyword>
<dbReference type="eggNOG" id="COG0239">
    <property type="taxonomic scope" value="Bacteria"/>
</dbReference>
<reference evidence="11 12" key="1">
    <citation type="journal article" date="2012" name="BMC Genomics">
        <title>Genome-guided analysis of physiological and morphological traits of the fermentative acetate oxidizer Thermacetogenium phaeum.</title>
        <authorList>
            <person name="Oehler D."/>
            <person name="Poehlein A."/>
            <person name="Leimbach A."/>
            <person name="Muller N."/>
            <person name="Daniel R."/>
            <person name="Gottschalk G."/>
            <person name="Schink B."/>
        </authorList>
    </citation>
    <scope>NUCLEOTIDE SEQUENCE [LARGE SCALE GENOMIC DNA]</scope>
    <source>
        <strain evidence="12">ATCC BAA-254 / DSM 26808 / PB</strain>
    </source>
</reference>
<keyword evidence="5 10" id="KW-0472">Membrane</keyword>
<evidence type="ECO:0000256" key="4">
    <source>
        <dbReference type="ARBA" id="ARBA00022989"/>
    </source>
</evidence>
<dbReference type="InterPro" id="IPR003691">
    <property type="entry name" value="FluC"/>
</dbReference>
<dbReference type="AlphaFoldDB" id="K4LEU4"/>
<evidence type="ECO:0000256" key="7">
    <source>
        <dbReference type="ARBA" id="ARBA00035120"/>
    </source>
</evidence>
<dbReference type="NCBIfam" id="TIGR00494">
    <property type="entry name" value="crcB"/>
    <property type="match status" value="1"/>
</dbReference>
<dbReference type="GO" id="GO:0062054">
    <property type="term" value="F:fluoride channel activity"/>
    <property type="evidence" value="ECO:0007669"/>
    <property type="project" value="UniProtKB-UniRule"/>
</dbReference>
<evidence type="ECO:0000256" key="10">
    <source>
        <dbReference type="HAMAP-Rule" id="MF_00454"/>
    </source>
</evidence>
<keyword evidence="10" id="KW-0406">Ion transport</keyword>
<evidence type="ECO:0000256" key="2">
    <source>
        <dbReference type="ARBA" id="ARBA00022475"/>
    </source>
</evidence>
<comment type="subcellular location">
    <subcellularLocation>
        <location evidence="1 10">Cell membrane</location>
        <topology evidence="1 10">Multi-pass membrane protein</topology>
    </subcellularLocation>
</comment>
<keyword evidence="10" id="KW-0915">Sodium</keyword>
<organism evidence="11 12">
    <name type="scientific">Thermacetogenium phaeum (strain ATCC BAA-254 / DSM 26808 / PB)</name>
    <dbReference type="NCBI Taxonomy" id="1089553"/>
    <lineage>
        <taxon>Bacteria</taxon>
        <taxon>Bacillati</taxon>
        <taxon>Bacillota</taxon>
        <taxon>Clostridia</taxon>
        <taxon>Thermoanaerobacterales</taxon>
        <taxon>Thermoanaerobacteraceae</taxon>
        <taxon>Thermacetogenium</taxon>
    </lineage>
</organism>
<comment type="function">
    <text evidence="9 10">Fluoride-specific ion channel. Important for reducing fluoride concentration in the cell, thus reducing its toxicity.</text>
</comment>
<evidence type="ECO:0000256" key="6">
    <source>
        <dbReference type="ARBA" id="ARBA00023303"/>
    </source>
</evidence>
<dbReference type="GO" id="GO:0046872">
    <property type="term" value="F:metal ion binding"/>
    <property type="evidence" value="ECO:0007669"/>
    <property type="project" value="UniProtKB-KW"/>
</dbReference>
<dbReference type="Proteomes" id="UP000000467">
    <property type="component" value="Chromosome"/>
</dbReference>
<keyword evidence="6 10" id="KW-0407">Ion channel</keyword>
<sequence length="138" mass="15092">MDLIWVGLGGLLGALARYGVWRAFLHWSATFPWGTLITNITGSILLGLIQALVLEGLILSPRSRLFLGVGFCGAYTTFSTFTKESLDLLDSNLFPEALLYVSGTTVLCLAGVWLGIVLGRLSYSLLEKRPLRLGEDRD</sequence>
<dbReference type="EMBL" id="CP003732">
    <property type="protein sequence ID" value="AFV11556.1"/>
    <property type="molecule type" value="Genomic_DNA"/>
</dbReference>
<name>K4LEU4_THEPS</name>
<dbReference type="HOGENOM" id="CLU_114342_2_3_9"/>
<feature type="transmembrane region" description="Helical" evidence="10">
    <location>
        <begin position="97"/>
        <end position="119"/>
    </location>
</feature>
<accession>K4LEU4</accession>
<evidence type="ECO:0000256" key="9">
    <source>
        <dbReference type="ARBA" id="ARBA00049940"/>
    </source>
</evidence>
<evidence type="ECO:0000313" key="11">
    <source>
        <dbReference type="EMBL" id="AFV11556.1"/>
    </source>
</evidence>
<evidence type="ECO:0000256" key="1">
    <source>
        <dbReference type="ARBA" id="ARBA00004651"/>
    </source>
</evidence>
<feature type="transmembrane region" description="Helical" evidence="10">
    <location>
        <begin position="32"/>
        <end position="53"/>
    </location>
</feature>
<dbReference type="PANTHER" id="PTHR28259:SF1">
    <property type="entry name" value="FLUORIDE EXPORT PROTEIN 1-RELATED"/>
    <property type="match status" value="1"/>
</dbReference>
<keyword evidence="2 10" id="KW-1003">Cell membrane</keyword>
<feature type="binding site" evidence="10">
    <location>
        <position position="73"/>
    </location>
    <ligand>
        <name>Na(+)</name>
        <dbReference type="ChEBI" id="CHEBI:29101"/>
        <note>structural</note>
    </ligand>
</feature>
<dbReference type="HAMAP" id="MF_00454">
    <property type="entry name" value="FluC"/>
    <property type="match status" value="1"/>
</dbReference>
<comment type="catalytic activity">
    <reaction evidence="8">
        <text>fluoride(in) = fluoride(out)</text>
        <dbReference type="Rhea" id="RHEA:76159"/>
        <dbReference type="ChEBI" id="CHEBI:17051"/>
    </reaction>
    <physiologicalReaction direction="left-to-right" evidence="8">
        <dbReference type="Rhea" id="RHEA:76160"/>
    </physiologicalReaction>
</comment>
<gene>
    <name evidence="10" type="primary">fluC</name>
    <name evidence="10" type="synonym">crcB</name>
    <name evidence="11" type="ordered locus">Tph_c13400</name>
</gene>
<protein>
    <recommendedName>
        <fullName evidence="10">Fluoride-specific ion channel FluC</fullName>
    </recommendedName>
</protein>
<evidence type="ECO:0000256" key="5">
    <source>
        <dbReference type="ARBA" id="ARBA00023136"/>
    </source>
</evidence>
<feature type="transmembrane region" description="Helical" evidence="10">
    <location>
        <begin position="65"/>
        <end position="82"/>
    </location>
</feature>
<dbReference type="PANTHER" id="PTHR28259">
    <property type="entry name" value="FLUORIDE EXPORT PROTEIN 1-RELATED"/>
    <property type="match status" value="1"/>
</dbReference>